<dbReference type="SUPFAM" id="SSF56925">
    <property type="entry name" value="OMPA-like"/>
    <property type="match status" value="1"/>
</dbReference>
<dbReference type="GO" id="GO:0005509">
    <property type="term" value="F:calcium ion binding"/>
    <property type="evidence" value="ECO:0007669"/>
    <property type="project" value="InterPro"/>
</dbReference>
<dbReference type="Gene3D" id="3.30.1330.60">
    <property type="entry name" value="OmpA-like domain"/>
    <property type="match status" value="1"/>
</dbReference>
<keyword evidence="11" id="KW-1185">Reference proteome</keyword>
<dbReference type="GO" id="GO:0006811">
    <property type="term" value="P:monoatomic ion transport"/>
    <property type="evidence" value="ECO:0007669"/>
    <property type="project" value="UniProtKB-KW"/>
</dbReference>
<accession>A0A5C2HBN4</accession>
<dbReference type="Pfam" id="PF00691">
    <property type="entry name" value="OmpA"/>
    <property type="match status" value="1"/>
</dbReference>
<gene>
    <name evidence="10" type="primary">cadF</name>
    <name evidence="10" type="ORF">APAC_0514</name>
</gene>
<dbReference type="KEGG" id="apai:APAC_0514"/>
<organism evidence="10 11">
    <name type="scientific">Malaciobacter pacificus</name>
    <dbReference type="NCBI Taxonomy" id="1080223"/>
    <lineage>
        <taxon>Bacteria</taxon>
        <taxon>Pseudomonadati</taxon>
        <taxon>Campylobacterota</taxon>
        <taxon>Epsilonproteobacteria</taxon>
        <taxon>Campylobacterales</taxon>
        <taxon>Arcobacteraceae</taxon>
        <taxon>Malaciobacter</taxon>
    </lineage>
</organism>
<dbReference type="PRINTS" id="PR01021">
    <property type="entry name" value="OMPADOMAIN"/>
</dbReference>
<dbReference type="OrthoDB" id="9805566at2"/>
<dbReference type="InterPro" id="IPR003367">
    <property type="entry name" value="Thrombospondin_3-like_rpt"/>
</dbReference>
<dbReference type="SUPFAM" id="SSF103088">
    <property type="entry name" value="OmpA-like"/>
    <property type="match status" value="1"/>
</dbReference>
<dbReference type="AlphaFoldDB" id="A0A5C2HBN4"/>
<reference evidence="10" key="2">
    <citation type="submission" date="2019-09" db="EMBL/GenBank/DDBJ databases">
        <title>Taxonomic note: a critical rebuttal of the proposed division of the genus Arcobacter into six genera, emended descriptions of Arcobacter anaerophilus and the genus Arcobacter, and an assessment of genus-level boundaries for Epsilonproteobacteria using in silico genomic comparator tools.</title>
        <authorList>
            <person name="On S.L.W."/>
            <person name="Miller W.G."/>
            <person name="Biggs P."/>
            <person name="Cornelius A."/>
            <person name="Vandamme P."/>
        </authorList>
    </citation>
    <scope>NUCLEOTIDE SEQUENCE [LARGE SCALE GENOMIC DNA]</scope>
    <source>
        <strain evidence="10">LMG 26638</strain>
    </source>
</reference>
<dbReference type="Pfam" id="PF02412">
    <property type="entry name" value="TSP_3"/>
    <property type="match status" value="2"/>
</dbReference>
<sequence length="356" mass="38663">MKKILLSSVVCASMMFAASDYKYEITPMFSTAFPEHNTDLPDAYANAGLALGFNQTDSFFDQIELGFLRSIEDVEYQNAFRDTGVTRVFTNFIKEYDLSSSFSLYTLVGAGVEIFDDEFAGNEDGLFGNYGFGVKLPVYNDISFKADLRHLIETDHGDNTLLYTVGLAIPFGKIAKPAPVVTPAPLDSDNDGVIDAKDKCPNTVAGATVDANGCELDDDKDGVVNRLDKCPNTIAGAKVDNTGCMTLVNLNINFDTDSAKIKPSYDSKLEAFATMMKTNTMLKATIEAHTDSVGSAKYNQKLSEKRAASTIEALKALNVDTSRLNAVGYGETKPVASNMTKEGRAENRRVTAVINK</sequence>
<name>A0A5C2HBN4_9BACT</name>
<reference evidence="10" key="1">
    <citation type="submission" date="2019-09" db="EMBL/GenBank/DDBJ databases">
        <title>Complete genome sequencing of four Arcobacter species reveals a diverse suite of mobile elements.</title>
        <authorList>
            <person name="Miller W.G."/>
            <person name="Yee E."/>
            <person name="Bono J.L."/>
        </authorList>
    </citation>
    <scope>NUCLEOTIDE SEQUENCE [LARGE SCALE GENOMIC DNA]</scope>
    <source>
        <strain evidence="10">LMG 26638</strain>
    </source>
</reference>
<dbReference type="Gene3D" id="2.40.160.20">
    <property type="match status" value="1"/>
</dbReference>
<evidence type="ECO:0000256" key="5">
    <source>
        <dbReference type="ARBA" id="ARBA00022729"/>
    </source>
</evidence>
<evidence type="ECO:0000256" key="7">
    <source>
        <dbReference type="ARBA" id="ARBA00023114"/>
    </source>
</evidence>
<keyword evidence="7" id="KW-0626">Porin</keyword>
<comment type="subcellular location">
    <subcellularLocation>
        <location evidence="1">Cell outer membrane</location>
        <topology evidence="1">Multi-pass membrane protein</topology>
    </subcellularLocation>
</comment>
<keyword evidence="2" id="KW-0813">Transport</keyword>
<dbReference type="GO" id="GO:0046930">
    <property type="term" value="C:pore complex"/>
    <property type="evidence" value="ECO:0007669"/>
    <property type="project" value="UniProtKB-KW"/>
</dbReference>
<dbReference type="InterPro" id="IPR011250">
    <property type="entry name" value="OMP/PagP_B-barrel"/>
</dbReference>
<keyword evidence="3" id="KW-1134">Transmembrane beta strand</keyword>
<dbReference type="GO" id="GO:0009279">
    <property type="term" value="C:cell outer membrane"/>
    <property type="evidence" value="ECO:0007669"/>
    <property type="project" value="UniProtKB-SubCell"/>
</dbReference>
<dbReference type="PROSITE" id="PS51123">
    <property type="entry name" value="OMPA_2"/>
    <property type="match status" value="1"/>
</dbReference>
<dbReference type="SUPFAM" id="SSF103647">
    <property type="entry name" value="TSP type-3 repeat"/>
    <property type="match status" value="1"/>
</dbReference>
<dbReference type="GO" id="GO:0015288">
    <property type="term" value="F:porin activity"/>
    <property type="evidence" value="ECO:0007669"/>
    <property type="project" value="UniProtKB-KW"/>
</dbReference>
<keyword evidence="8" id="KW-0472">Membrane</keyword>
<dbReference type="RefSeq" id="WP_130232632.1">
    <property type="nucleotide sequence ID" value="NZ_BMEF01000002.1"/>
</dbReference>
<dbReference type="InterPro" id="IPR006665">
    <property type="entry name" value="OmpA-like"/>
</dbReference>
<evidence type="ECO:0000256" key="2">
    <source>
        <dbReference type="ARBA" id="ARBA00022448"/>
    </source>
</evidence>
<evidence type="ECO:0000256" key="3">
    <source>
        <dbReference type="ARBA" id="ARBA00022452"/>
    </source>
</evidence>
<evidence type="ECO:0000256" key="9">
    <source>
        <dbReference type="ARBA" id="ARBA00023237"/>
    </source>
</evidence>
<keyword evidence="6" id="KW-0406">Ion transport</keyword>
<evidence type="ECO:0000256" key="1">
    <source>
        <dbReference type="ARBA" id="ARBA00004571"/>
    </source>
</evidence>
<evidence type="ECO:0000313" key="11">
    <source>
        <dbReference type="Proteomes" id="UP000322726"/>
    </source>
</evidence>
<dbReference type="InterPro" id="IPR050330">
    <property type="entry name" value="Bact_OuterMem_StrucFunc"/>
</dbReference>
<dbReference type="GO" id="GO:0007155">
    <property type="term" value="P:cell adhesion"/>
    <property type="evidence" value="ECO:0007669"/>
    <property type="project" value="InterPro"/>
</dbReference>
<evidence type="ECO:0000256" key="8">
    <source>
        <dbReference type="ARBA" id="ARBA00023136"/>
    </source>
</evidence>
<evidence type="ECO:0000313" key="10">
    <source>
        <dbReference type="EMBL" id="QEP33672.1"/>
    </source>
</evidence>
<evidence type="ECO:0000256" key="6">
    <source>
        <dbReference type="ARBA" id="ARBA00023065"/>
    </source>
</evidence>
<protein>
    <submittedName>
        <fullName evidence="10">Outer membrane fibronectin-binding protein</fullName>
    </submittedName>
</protein>
<dbReference type="EMBL" id="CP035928">
    <property type="protein sequence ID" value="QEP33672.1"/>
    <property type="molecule type" value="Genomic_DNA"/>
</dbReference>
<evidence type="ECO:0000256" key="4">
    <source>
        <dbReference type="ARBA" id="ARBA00022692"/>
    </source>
</evidence>
<keyword evidence="4" id="KW-0812">Transmembrane</keyword>
<dbReference type="PANTHER" id="PTHR30329">
    <property type="entry name" value="STATOR ELEMENT OF FLAGELLAR MOTOR COMPLEX"/>
    <property type="match status" value="1"/>
</dbReference>
<dbReference type="InterPro" id="IPR036737">
    <property type="entry name" value="OmpA-like_sf"/>
</dbReference>
<dbReference type="InterPro" id="IPR006664">
    <property type="entry name" value="OMP_bac"/>
</dbReference>
<dbReference type="CDD" id="cd07185">
    <property type="entry name" value="OmpA_C-like"/>
    <property type="match status" value="1"/>
</dbReference>
<dbReference type="Proteomes" id="UP000322726">
    <property type="component" value="Chromosome"/>
</dbReference>
<keyword evidence="5" id="KW-0732">Signal</keyword>
<keyword evidence="9" id="KW-0998">Cell outer membrane</keyword>
<proteinExistence type="predicted"/>
<dbReference type="InterPro" id="IPR028974">
    <property type="entry name" value="TSP_type-3_rpt"/>
</dbReference>
<dbReference type="PANTHER" id="PTHR30329:SF21">
    <property type="entry name" value="LIPOPROTEIN YIAD-RELATED"/>
    <property type="match status" value="1"/>
</dbReference>